<dbReference type="EMBL" id="BAAARN010000001">
    <property type="protein sequence ID" value="GAA2735574.1"/>
    <property type="molecule type" value="Genomic_DNA"/>
</dbReference>
<feature type="transmembrane region" description="Helical" evidence="2">
    <location>
        <begin position="93"/>
        <end position="112"/>
    </location>
</feature>
<keyword evidence="2" id="KW-0812">Transmembrane</keyword>
<dbReference type="RefSeq" id="WP_344192339.1">
    <property type="nucleotide sequence ID" value="NZ_BAAARN010000001.1"/>
</dbReference>
<keyword evidence="2" id="KW-0472">Membrane</keyword>
<feature type="transmembrane region" description="Helical" evidence="2">
    <location>
        <begin position="431"/>
        <end position="450"/>
    </location>
</feature>
<feature type="region of interest" description="Disordered" evidence="1">
    <location>
        <begin position="1"/>
        <end position="36"/>
    </location>
</feature>
<feature type="transmembrane region" description="Helical" evidence="2">
    <location>
        <begin position="387"/>
        <end position="410"/>
    </location>
</feature>
<feature type="transmembrane region" description="Helical" evidence="2">
    <location>
        <begin position="456"/>
        <end position="473"/>
    </location>
</feature>
<feature type="transmembrane region" description="Helical" evidence="2">
    <location>
        <begin position="313"/>
        <end position="333"/>
    </location>
</feature>
<evidence type="ECO:0000256" key="1">
    <source>
        <dbReference type="SAM" id="MobiDB-lite"/>
    </source>
</evidence>
<keyword evidence="2" id="KW-1133">Transmembrane helix</keyword>
<name>A0ABN3UMD4_9MICO</name>
<comment type="caution">
    <text evidence="3">The sequence shown here is derived from an EMBL/GenBank/DDBJ whole genome shotgun (WGS) entry which is preliminary data.</text>
</comment>
<keyword evidence="4" id="KW-1185">Reference proteome</keyword>
<evidence type="ECO:0008006" key="5">
    <source>
        <dbReference type="Google" id="ProtNLM"/>
    </source>
</evidence>
<feature type="transmembrane region" description="Helical" evidence="2">
    <location>
        <begin position="176"/>
        <end position="200"/>
    </location>
</feature>
<evidence type="ECO:0000313" key="4">
    <source>
        <dbReference type="Proteomes" id="UP001501326"/>
    </source>
</evidence>
<accession>A0ABN3UMD4</accession>
<evidence type="ECO:0000313" key="3">
    <source>
        <dbReference type="EMBL" id="GAA2735574.1"/>
    </source>
</evidence>
<feature type="transmembrane region" description="Helical" evidence="2">
    <location>
        <begin position="359"/>
        <end position="381"/>
    </location>
</feature>
<proteinExistence type="predicted"/>
<feature type="transmembrane region" description="Helical" evidence="2">
    <location>
        <begin position="55"/>
        <end position="73"/>
    </location>
</feature>
<feature type="transmembrane region" description="Helical" evidence="2">
    <location>
        <begin position="290"/>
        <end position="307"/>
    </location>
</feature>
<evidence type="ECO:0000256" key="2">
    <source>
        <dbReference type="SAM" id="Phobius"/>
    </source>
</evidence>
<organism evidence="3 4">
    <name type="scientific">Pedococcus aerophilus</name>
    <dbReference type="NCBI Taxonomy" id="436356"/>
    <lineage>
        <taxon>Bacteria</taxon>
        <taxon>Bacillati</taxon>
        <taxon>Actinomycetota</taxon>
        <taxon>Actinomycetes</taxon>
        <taxon>Micrococcales</taxon>
        <taxon>Intrasporangiaceae</taxon>
        <taxon>Pedococcus</taxon>
    </lineage>
</organism>
<reference evidence="3 4" key="1">
    <citation type="journal article" date="2019" name="Int. J. Syst. Evol. Microbiol.">
        <title>The Global Catalogue of Microorganisms (GCM) 10K type strain sequencing project: providing services to taxonomists for standard genome sequencing and annotation.</title>
        <authorList>
            <consortium name="The Broad Institute Genomics Platform"/>
            <consortium name="The Broad Institute Genome Sequencing Center for Infectious Disease"/>
            <person name="Wu L."/>
            <person name="Ma J."/>
        </authorList>
    </citation>
    <scope>NUCLEOTIDE SEQUENCE [LARGE SCALE GENOMIC DNA]</scope>
    <source>
        <strain evidence="3 4">JCM 16378</strain>
    </source>
</reference>
<dbReference type="Proteomes" id="UP001501326">
    <property type="component" value="Unassembled WGS sequence"/>
</dbReference>
<feature type="compositionally biased region" description="Low complexity" evidence="1">
    <location>
        <begin position="18"/>
        <end position="30"/>
    </location>
</feature>
<protein>
    <recommendedName>
        <fullName evidence="5">ABC transporter permease</fullName>
    </recommendedName>
</protein>
<gene>
    <name evidence="3" type="ORF">GCM10009867_18180</name>
</gene>
<feature type="transmembrane region" description="Helical" evidence="2">
    <location>
        <begin position="148"/>
        <end position="170"/>
    </location>
</feature>
<sequence length="486" mass="50086">MSTPHEPAPHEPATDGSATDGPATDTPTGPTRDRDRLAQARRVIRGGLPEQGNGNAIYAAYVAVIASLVYGVPASRAFFTFVDPEWISRHLTGLQGVLVIGAAVAGVLLLGFRLGSVRGPVVPDLPYLDHVATSALDRAVVLRRWWRISLVGCLVAGLLTGAVVGTGMVAAGVASLVVLLPTTLGGLLVGLALGGAWLWGQVRSWPTGDRGPGTVLRGRRSLRALHHVGLRTQSARAVTMGGAVLAGDLRAARLDVAAPGTRLRRTRLRARGRIAVVAERDLLGLRRTPGAFAVGLVLSAAGCWALAHSTTPGVPNIVAFVGVVAAYLGYGAWSEGLRLQGDNAGTPALIGLPFAEESLAHLIAPSALFAVVAVVSGAVVATTSGAGVAAVFWPVAMTALVAGTHLMAAFRGLPPVSLFSPGSAVISVGFWYSRPLLLALIGGVAATALLTRSSTSNALLVLALASYAAVMFGRRRVRLLDEAHRA</sequence>